<dbReference type="Pfam" id="PF00122">
    <property type="entry name" value="E1-E2_ATPase"/>
    <property type="match status" value="1"/>
</dbReference>
<dbReference type="InterPro" id="IPR059000">
    <property type="entry name" value="ATPase_P-type_domA"/>
</dbReference>
<evidence type="ECO:0000256" key="11">
    <source>
        <dbReference type="ARBA" id="ARBA00022967"/>
    </source>
</evidence>
<dbReference type="Proteomes" id="UP001223743">
    <property type="component" value="Unassembled WGS sequence"/>
</dbReference>
<keyword evidence="9 15" id="KW-0067">ATP-binding</keyword>
<dbReference type="InterPro" id="IPR023214">
    <property type="entry name" value="HAD_sf"/>
</dbReference>
<evidence type="ECO:0000313" key="19">
    <source>
        <dbReference type="Proteomes" id="UP001223743"/>
    </source>
</evidence>
<organism evidence="18 19">
    <name type="scientific">Kaistia geumhonensis</name>
    <dbReference type="NCBI Taxonomy" id="410839"/>
    <lineage>
        <taxon>Bacteria</taxon>
        <taxon>Pseudomonadati</taxon>
        <taxon>Pseudomonadota</taxon>
        <taxon>Alphaproteobacteria</taxon>
        <taxon>Hyphomicrobiales</taxon>
        <taxon>Kaistiaceae</taxon>
        <taxon>Kaistia</taxon>
    </lineage>
</organism>
<evidence type="ECO:0000256" key="8">
    <source>
        <dbReference type="ARBA" id="ARBA00022741"/>
    </source>
</evidence>
<evidence type="ECO:0000256" key="15">
    <source>
        <dbReference type="RuleBase" id="RU362081"/>
    </source>
</evidence>
<evidence type="ECO:0000256" key="12">
    <source>
        <dbReference type="ARBA" id="ARBA00022989"/>
    </source>
</evidence>
<feature type="transmembrane region" description="Helical" evidence="15">
    <location>
        <begin position="690"/>
        <end position="706"/>
    </location>
</feature>
<evidence type="ECO:0000313" key="18">
    <source>
        <dbReference type="EMBL" id="MDQ0516558.1"/>
    </source>
</evidence>
<comment type="similarity">
    <text evidence="2 15">Belongs to the cation transport ATPase (P-type) (TC 3.A.3) family. Type IB subfamily.</text>
</comment>
<protein>
    <submittedName>
        <fullName evidence="18">Cu2+-exporting ATPase</fullName>
    </submittedName>
</protein>
<keyword evidence="8 15" id="KW-0547">Nucleotide-binding</keyword>
<dbReference type="InterPro" id="IPR027256">
    <property type="entry name" value="P-typ_ATPase_IB"/>
</dbReference>
<dbReference type="InterPro" id="IPR001757">
    <property type="entry name" value="P_typ_ATPase"/>
</dbReference>
<evidence type="ECO:0000256" key="6">
    <source>
        <dbReference type="ARBA" id="ARBA00022692"/>
    </source>
</evidence>
<feature type="transmembrane region" description="Helical" evidence="15">
    <location>
        <begin position="153"/>
        <end position="170"/>
    </location>
</feature>
<evidence type="ECO:0000256" key="4">
    <source>
        <dbReference type="ARBA" id="ARBA00022475"/>
    </source>
</evidence>
<dbReference type="NCBIfam" id="TIGR01494">
    <property type="entry name" value="ATPase_P-type"/>
    <property type="match status" value="2"/>
</dbReference>
<dbReference type="SUPFAM" id="SSF81653">
    <property type="entry name" value="Calcium ATPase, transduction domain A"/>
    <property type="match status" value="1"/>
</dbReference>
<dbReference type="InterPro" id="IPR008250">
    <property type="entry name" value="ATPase_P-typ_transduc_dom_A_sf"/>
</dbReference>
<dbReference type="Pfam" id="PF00702">
    <property type="entry name" value="Hydrolase"/>
    <property type="match status" value="1"/>
</dbReference>
<dbReference type="Gene3D" id="3.30.70.100">
    <property type="match status" value="1"/>
</dbReference>
<dbReference type="CDD" id="cd00371">
    <property type="entry name" value="HMA"/>
    <property type="match status" value="1"/>
</dbReference>
<dbReference type="InterPro" id="IPR006121">
    <property type="entry name" value="HMA_dom"/>
</dbReference>
<comment type="subcellular location">
    <subcellularLocation>
        <location evidence="1">Cell membrane</location>
        <topology evidence="1">Multi-pass membrane protein</topology>
    </subcellularLocation>
</comment>
<feature type="transmembrane region" description="Helical" evidence="15">
    <location>
        <begin position="370"/>
        <end position="389"/>
    </location>
</feature>
<feature type="transmembrane region" description="Helical" evidence="15">
    <location>
        <begin position="121"/>
        <end position="141"/>
    </location>
</feature>
<dbReference type="SUPFAM" id="SSF81665">
    <property type="entry name" value="Calcium ATPase, transmembrane domain M"/>
    <property type="match status" value="1"/>
</dbReference>
<dbReference type="InterPro" id="IPR036163">
    <property type="entry name" value="HMA_dom_sf"/>
</dbReference>
<dbReference type="PROSITE" id="PS01047">
    <property type="entry name" value="HMA_1"/>
    <property type="match status" value="1"/>
</dbReference>
<keyword evidence="19" id="KW-1185">Reference proteome</keyword>
<sequence>MSAAGVAPHFDVPETPAGRESEDADGLVALSRSAGPDCRQIEFAVPDAYCVTCINAIEGALAKLPQVKSARVNLSQRWVRVVFASDSDVLAIPEAIRRSGYRTHALDPVADGRRDTVMSELIRATAVAGFAAGNIMLFSVSVWSGADATTRDMFHWLSALIAIPAIAYAGRPFFRSAFAALRVGRTNMDVPITIGVLLATALSLYETFTSGAHAYFDASTMLLFFLLVGRSFDHLMRERARGAVANLARLMPRGAHRLLPDGTTAFVAAEAIEPGMTLLLRAGERLPVDCRVTAGSGDVDCSIVTGESMAIAVRPGSEIAAGAVNLSGPLTVAALRPAADSFLAQMAVLMESAEGGRTAHRRIADRAASIYAPVIHLAALATFIGWVALTSDWHTALMNAVAVLIITCPCALALAVPIVHAVAAGRLFRSGIMMRDGTGLERAAKVTDVAFDKTGTLTLARLRFAGQLAGRADDLALAAALARHSQHPLSRALVAAVPDAPALVATVREVPGEGLEAGLVGGGTLRLGSAPFCGGVEGESGGTEVCLGRDGRVIAVFAFEDVIRPDAAEAVAALSASGRGVEILSGDSASAVARVARRLGIARFAARLAPEAKMARLAGSAREGRSVMMVGDGINDAPALRAATVSMAPASASDIGRSAADFVFMNERLASVPFTLDLARRADRLVRQNLALAIGYNALALPLAVAGHVTPLVAAVAMSSSSMLVVANALRLGLGPDLVAKPAAQDATAAAQPLQGAL</sequence>
<gene>
    <name evidence="18" type="ORF">QO015_002171</name>
</gene>
<evidence type="ECO:0000256" key="1">
    <source>
        <dbReference type="ARBA" id="ARBA00004651"/>
    </source>
</evidence>
<evidence type="ECO:0000256" key="3">
    <source>
        <dbReference type="ARBA" id="ARBA00022448"/>
    </source>
</evidence>
<evidence type="ECO:0000256" key="2">
    <source>
        <dbReference type="ARBA" id="ARBA00006024"/>
    </source>
</evidence>
<dbReference type="PANTHER" id="PTHR43520:SF5">
    <property type="entry name" value="CATION-TRANSPORTING P-TYPE ATPASE-RELATED"/>
    <property type="match status" value="1"/>
</dbReference>
<dbReference type="Gene3D" id="3.40.1110.10">
    <property type="entry name" value="Calcium-transporting ATPase, cytoplasmic domain N"/>
    <property type="match status" value="1"/>
</dbReference>
<keyword evidence="6 15" id="KW-0812">Transmembrane</keyword>
<keyword evidence="5" id="KW-0597">Phosphoprotein</keyword>
<proteinExistence type="inferred from homology"/>
<keyword evidence="4 15" id="KW-1003">Cell membrane</keyword>
<dbReference type="PROSITE" id="PS01229">
    <property type="entry name" value="COF_2"/>
    <property type="match status" value="1"/>
</dbReference>
<name>A0ABU0M6L4_9HYPH</name>
<keyword evidence="3" id="KW-0813">Transport</keyword>
<comment type="caution">
    <text evidence="18">The sequence shown here is derived from an EMBL/GenBank/DDBJ whole genome shotgun (WGS) entry which is preliminary data.</text>
</comment>
<feature type="transmembrane region" description="Helical" evidence="15">
    <location>
        <begin position="214"/>
        <end position="232"/>
    </location>
</feature>
<evidence type="ECO:0000256" key="14">
    <source>
        <dbReference type="ARBA" id="ARBA00023136"/>
    </source>
</evidence>
<keyword evidence="13" id="KW-0406">Ion transport</keyword>
<dbReference type="Gene3D" id="2.70.150.10">
    <property type="entry name" value="Calcium-transporting ATPase, cytoplasmic transduction domain A"/>
    <property type="match status" value="1"/>
</dbReference>
<dbReference type="Pfam" id="PF00403">
    <property type="entry name" value="HMA"/>
    <property type="match status" value="1"/>
</dbReference>
<dbReference type="RefSeq" id="WP_266279454.1">
    <property type="nucleotide sequence ID" value="NZ_JAPKNF010000001.1"/>
</dbReference>
<dbReference type="InterPro" id="IPR017969">
    <property type="entry name" value="Heavy-metal-associated_CS"/>
</dbReference>
<dbReference type="PROSITE" id="PS50846">
    <property type="entry name" value="HMA_2"/>
    <property type="match status" value="1"/>
</dbReference>
<dbReference type="SUPFAM" id="SSF55008">
    <property type="entry name" value="HMA, heavy metal-associated domain"/>
    <property type="match status" value="1"/>
</dbReference>
<dbReference type="PROSITE" id="PS00154">
    <property type="entry name" value="ATPASE_E1_E2"/>
    <property type="match status" value="1"/>
</dbReference>
<dbReference type="PRINTS" id="PR00119">
    <property type="entry name" value="CATATPASE"/>
</dbReference>
<dbReference type="NCBIfam" id="TIGR01512">
    <property type="entry name" value="ATPase-IB2_Cd"/>
    <property type="match status" value="1"/>
</dbReference>
<dbReference type="NCBIfam" id="TIGR01525">
    <property type="entry name" value="ATPase-IB_hvy"/>
    <property type="match status" value="1"/>
</dbReference>
<dbReference type="SUPFAM" id="SSF56784">
    <property type="entry name" value="HAD-like"/>
    <property type="match status" value="1"/>
</dbReference>
<keyword evidence="10" id="KW-0460">Magnesium</keyword>
<evidence type="ECO:0000259" key="17">
    <source>
        <dbReference type="PROSITE" id="PS50846"/>
    </source>
</evidence>
<evidence type="ECO:0000256" key="7">
    <source>
        <dbReference type="ARBA" id="ARBA00022723"/>
    </source>
</evidence>
<keyword evidence="7 15" id="KW-0479">Metal-binding</keyword>
<dbReference type="NCBIfam" id="TIGR01511">
    <property type="entry name" value="ATPase-IB1_Cu"/>
    <property type="match status" value="1"/>
</dbReference>
<keyword evidence="11" id="KW-1278">Translocase</keyword>
<dbReference type="InterPro" id="IPR023298">
    <property type="entry name" value="ATPase_P-typ_TM_dom_sf"/>
</dbReference>
<evidence type="ECO:0000256" key="16">
    <source>
        <dbReference type="SAM" id="MobiDB-lite"/>
    </source>
</evidence>
<evidence type="ECO:0000256" key="13">
    <source>
        <dbReference type="ARBA" id="ARBA00023065"/>
    </source>
</evidence>
<reference evidence="18 19" key="1">
    <citation type="submission" date="2023-07" db="EMBL/GenBank/DDBJ databases">
        <title>Genomic Encyclopedia of Type Strains, Phase IV (KMG-IV): sequencing the most valuable type-strain genomes for metagenomic binning, comparative biology and taxonomic classification.</title>
        <authorList>
            <person name="Goeker M."/>
        </authorList>
    </citation>
    <scope>NUCLEOTIDE SEQUENCE [LARGE SCALE GENOMIC DNA]</scope>
    <source>
        <strain evidence="18 19">B1-1</strain>
    </source>
</reference>
<keyword evidence="12 15" id="KW-1133">Transmembrane helix</keyword>
<evidence type="ECO:0000256" key="9">
    <source>
        <dbReference type="ARBA" id="ARBA00022840"/>
    </source>
</evidence>
<dbReference type="EMBL" id="JAUSWJ010000001">
    <property type="protein sequence ID" value="MDQ0516558.1"/>
    <property type="molecule type" value="Genomic_DNA"/>
</dbReference>
<feature type="region of interest" description="Disordered" evidence="16">
    <location>
        <begin position="1"/>
        <end position="25"/>
    </location>
</feature>
<feature type="transmembrane region" description="Helical" evidence="15">
    <location>
        <begin position="401"/>
        <end position="425"/>
    </location>
</feature>
<feature type="transmembrane region" description="Helical" evidence="15">
    <location>
        <begin position="190"/>
        <end position="208"/>
    </location>
</feature>
<dbReference type="InterPro" id="IPR023299">
    <property type="entry name" value="ATPase_P-typ_cyto_dom_N"/>
</dbReference>
<dbReference type="PANTHER" id="PTHR43520">
    <property type="entry name" value="ATP7, ISOFORM B"/>
    <property type="match status" value="1"/>
</dbReference>
<feature type="domain" description="HMA" evidence="17">
    <location>
        <begin position="39"/>
        <end position="104"/>
    </location>
</feature>
<dbReference type="InterPro" id="IPR036412">
    <property type="entry name" value="HAD-like_sf"/>
</dbReference>
<evidence type="ECO:0000256" key="10">
    <source>
        <dbReference type="ARBA" id="ARBA00022842"/>
    </source>
</evidence>
<evidence type="ECO:0000256" key="5">
    <source>
        <dbReference type="ARBA" id="ARBA00022553"/>
    </source>
</evidence>
<dbReference type="InterPro" id="IPR018303">
    <property type="entry name" value="ATPase_P-typ_P_site"/>
</dbReference>
<dbReference type="Gene3D" id="3.40.50.1000">
    <property type="entry name" value="HAD superfamily/HAD-like"/>
    <property type="match status" value="1"/>
</dbReference>
<accession>A0ABU0M6L4</accession>
<keyword evidence="14 15" id="KW-0472">Membrane</keyword>